<dbReference type="Proteomes" id="UP001344658">
    <property type="component" value="Unassembled WGS sequence"/>
</dbReference>
<organism evidence="1 2">
    <name type="scientific">Actinacidiphila polyblastidii</name>
    <dbReference type="NCBI Taxonomy" id="3110430"/>
    <lineage>
        <taxon>Bacteria</taxon>
        <taxon>Bacillati</taxon>
        <taxon>Actinomycetota</taxon>
        <taxon>Actinomycetes</taxon>
        <taxon>Kitasatosporales</taxon>
        <taxon>Streptomycetaceae</taxon>
        <taxon>Actinacidiphila</taxon>
    </lineage>
</organism>
<evidence type="ECO:0000313" key="2">
    <source>
        <dbReference type="Proteomes" id="UP001344658"/>
    </source>
</evidence>
<evidence type="ECO:0000313" key="1">
    <source>
        <dbReference type="EMBL" id="MEE4540977.1"/>
    </source>
</evidence>
<dbReference type="InterPro" id="IPR006437">
    <property type="entry name" value="Phage_terminase_lsu"/>
</dbReference>
<dbReference type="NCBIfam" id="TIGR01547">
    <property type="entry name" value="phage_term_2"/>
    <property type="match status" value="1"/>
</dbReference>
<comment type="caution">
    <text evidence="1">The sequence shown here is derived from an EMBL/GenBank/DDBJ whole genome shotgun (WGS) entry which is preliminary data.</text>
</comment>
<gene>
    <name evidence="1" type="ORF">V2S66_03215</name>
</gene>
<dbReference type="EMBL" id="JAZEWV010000002">
    <property type="protein sequence ID" value="MEE4540977.1"/>
    <property type="molecule type" value="Genomic_DNA"/>
</dbReference>
<protein>
    <submittedName>
        <fullName evidence="1">PBSX family phage terminase large subunit</fullName>
    </submittedName>
</protein>
<dbReference type="Gene3D" id="3.30.420.280">
    <property type="match status" value="1"/>
</dbReference>
<keyword evidence="2" id="KW-1185">Reference proteome</keyword>
<name>A0ABU7P588_9ACTN</name>
<proteinExistence type="predicted"/>
<sequence>MSALLDALPLSRKQLISVVEADGRINAWEGSVRSGKTVASLLRWLMYVATAPRGGELVMVGKTRDSLSRNIFAVLTNPAIFGPLARLVHYTNGAPTATILGRTVHVIGANDAQAEPKVRGMTCAGAYCDEITTLPQAFFDQLVARCSVPGAKIFGTTNPGAPAHWFRKDYLLRPTETRLRSWHFVLDDNPFLDAEYVASVKATYTGLWYRRFILGEWCLAEGVVYDMWDPDRHVVDVLPSMHRWMGVGVDYGTANPFAALLLGYGVDNRLYLASEYRHDSRRAQRQLTDAQYSAALRNWLATYRHRDSQGVEPEWTFVDPSAASFITQLWSDGHPGVARAQNDVLDGIRSFGTALGSGILSVHRSCTGLIDEIAGYAWDEKAAAKGEDKPVKANDHSCDGGRYVLHSTAHEWRQLLRTDLDKAA</sequence>
<dbReference type="InterPro" id="IPR027417">
    <property type="entry name" value="P-loop_NTPase"/>
</dbReference>
<dbReference type="Pfam" id="PF03237">
    <property type="entry name" value="Terminase_6N"/>
    <property type="match status" value="1"/>
</dbReference>
<dbReference type="Gene3D" id="3.40.50.300">
    <property type="entry name" value="P-loop containing nucleotide triphosphate hydrolases"/>
    <property type="match status" value="1"/>
</dbReference>
<accession>A0ABU7P588</accession>
<dbReference type="RefSeq" id="WP_330792871.1">
    <property type="nucleotide sequence ID" value="NZ_JAZEWV010000002.1"/>
</dbReference>
<reference evidence="1 2" key="1">
    <citation type="submission" date="2023-12" db="EMBL/GenBank/DDBJ databases">
        <title>Streptomyces sp. V4-01.</title>
        <authorList>
            <person name="Somphong A."/>
            <person name="Phongsopitanun W."/>
        </authorList>
    </citation>
    <scope>NUCLEOTIDE SEQUENCE [LARGE SCALE GENOMIC DNA]</scope>
    <source>
        <strain evidence="1 2">V4-01</strain>
    </source>
</reference>